<name>A0A3G9J4P6_9FIRM</name>
<proteinExistence type="predicted"/>
<keyword evidence="2" id="KW-1185">Reference proteome</keyword>
<gene>
    <name evidence="1" type="ORF">SG0102_06600</name>
</gene>
<reference evidence="1 2" key="1">
    <citation type="submission" date="2018-11" db="EMBL/GenBank/DDBJ databases">
        <title>Novel Erysipelotrichaceae bacterium isolated from small intestine of a swine.</title>
        <authorList>
            <person name="Kim J.S."/>
            <person name="Choe H."/>
            <person name="Lee Y.R."/>
            <person name="Kim K.M."/>
            <person name="Park D.S."/>
        </authorList>
    </citation>
    <scope>NUCLEOTIDE SEQUENCE [LARGE SCALE GENOMIC DNA]</scope>
    <source>
        <strain evidence="1 2">SG0102</strain>
    </source>
</reference>
<dbReference type="Proteomes" id="UP000268059">
    <property type="component" value="Chromosome"/>
</dbReference>
<dbReference type="InParanoid" id="A0A3G9J4P6"/>
<evidence type="ECO:0000313" key="1">
    <source>
        <dbReference type="EMBL" id="BBH25726.1"/>
    </source>
</evidence>
<sequence length="58" mass="6597">MQLLPFRVVPIAKVITVMYDMHTSPARQRCLMHVTEQGTWEESPGACIFADNIVPETH</sequence>
<dbReference type="KEGG" id="ebm:SG0102_06600"/>
<organism evidence="1 2">
    <name type="scientific">Intestinibaculum porci</name>
    <dbReference type="NCBI Taxonomy" id="2487118"/>
    <lineage>
        <taxon>Bacteria</taxon>
        <taxon>Bacillati</taxon>
        <taxon>Bacillota</taxon>
        <taxon>Erysipelotrichia</taxon>
        <taxon>Erysipelotrichales</taxon>
        <taxon>Erysipelotrichaceae</taxon>
        <taxon>Intestinibaculum</taxon>
    </lineage>
</organism>
<evidence type="ECO:0000313" key="2">
    <source>
        <dbReference type="Proteomes" id="UP000268059"/>
    </source>
</evidence>
<accession>A0A3G9J4P6</accession>
<dbReference type="EMBL" id="AP019309">
    <property type="protein sequence ID" value="BBH25726.1"/>
    <property type="molecule type" value="Genomic_DNA"/>
</dbReference>
<protein>
    <submittedName>
        <fullName evidence="1">Uncharacterized protein</fullName>
    </submittedName>
</protein>
<dbReference type="AlphaFoldDB" id="A0A3G9J4P6"/>